<feature type="signal peptide" evidence="2">
    <location>
        <begin position="1"/>
        <end position="28"/>
    </location>
</feature>
<evidence type="ECO:0000256" key="1">
    <source>
        <dbReference type="SAM" id="MobiDB-lite"/>
    </source>
</evidence>
<dbReference type="InterPro" id="IPR032155">
    <property type="entry name" value="DUF4992"/>
</dbReference>
<gene>
    <name evidence="6" type="ORF">BFLFYP10_05336</name>
</gene>
<evidence type="ECO:0000313" key="6">
    <source>
        <dbReference type="EMBL" id="VYS81560.1"/>
    </source>
</evidence>
<keyword evidence="2" id="KW-0732">Signal</keyword>
<dbReference type="EMBL" id="CACRSZ010000008">
    <property type="protein sequence ID" value="VYS81560.1"/>
    <property type="molecule type" value="Genomic_DNA"/>
</dbReference>
<protein>
    <recommendedName>
        <fullName evidence="7">DUF4957 domain-containing protein</fullName>
    </recommendedName>
</protein>
<dbReference type="Pfam" id="PF17161">
    <property type="entry name" value="DUF5123"/>
    <property type="match status" value="1"/>
</dbReference>
<evidence type="ECO:0000259" key="4">
    <source>
        <dbReference type="Pfam" id="PF16383"/>
    </source>
</evidence>
<dbReference type="AlphaFoldDB" id="A0A6N2RPP6"/>
<feature type="region of interest" description="Disordered" evidence="1">
    <location>
        <begin position="428"/>
        <end position="474"/>
    </location>
</feature>
<dbReference type="InterPro" id="IPR032530">
    <property type="entry name" value="DUF4957"/>
</dbReference>
<sequence>MKSKMKIKKTVVESLVCLSIAFSIGSCAGDGFDEETFSGGVTGTQLLSPEASGVEFAKLAGTTNVKVTWPVIMGAGGYQFSLYIVDDPSNPITVVKDSIIDGASVVCPYLDDTNYKAEIVTLGNAKLNNATATSPTEASWSTLVPATSIPDGADLTTWFADNPVTSGKDTEVAYELAAGGTYTISGDLDFGVNNVQLRGNKLDHAKVKFTGPGSIISCGGGLALKFIEFDCDVVTGGTFLKFGNVPSEILGMNSYGIVTNPMIFQSCEILNVRHYLVNINGKNYAIQNFIIRDCLIKLYQDGDLINFNANSTFVKDFEISNTTFYNVSNANNGRFLRVAGGQASRAGWTSCSMNFTSNTFYNISKTQQAFNSNVWNRQANTVNLSKNIFFDSCSGEFNRRIVGGRTDNSKTCDNNCYWFDGSLPVNETTGQSTGDKSSTAYGVDPGFADPANGDFTPSAPEVFSHGSGDPRWLK</sequence>
<feature type="domain" description="DUF5123" evidence="5">
    <location>
        <begin position="354"/>
        <end position="472"/>
    </location>
</feature>
<feature type="chain" id="PRO_5026855048" description="DUF4957 domain-containing protein" evidence="2">
    <location>
        <begin position="29"/>
        <end position="474"/>
    </location>
</feature>
<evidence type="ECO:0008006" key="7">
    <source>
        <dbReference type="Google" id="ProtNLM"/>
    </source>
</evidence>
<name>A0A6N2RPP6_9BACE</name>
<dbReference type="InterPro" id="IPR033427">
    <property type="entry name" value="DUF5123"/>
</dbReference>
<proteinExistence type="predicted"/>
<reference evidence="6" key="1">
    <citation type="submission" date="2019-11" db="EMBL/GenBank/DDBJ databases">
        <authorList>
            <person name="Feng L."/>
        </authorList>
    </citation>
    <scope>NUCLEOTIDE SEQUENCE</scope>
    <source>
        <strain evidence="6">BfaecisLFYP10</strain>
    </source>
</reference>
<evidence type="ECO:0000259" key="5">
    <source>
        <dbReference type="Pfam" id="PF17161"/>
    </source>
</evidence>
<feature type="domain" description="DUF4957" evidence="3">
    <location>
        <begin position="180"/>
        <end position="326"/>
    </location>
</feature>
<dbReference type="Pfam" id="PF16318">
    <property type="entry name" value="DUF4957"/>
    <property type="match status" value="1"/>
</dbReference>
<dbReference type="Pfam" id="PF16383">
    <property type="entry name" value="DUF4992"/>
    <property type="match status" value="1"/>
</dbReference>
<feature type="domain" description="DUF4992" evidence="4">
    <location>
        <begin position="1"/>
        <end position="178"/>
    </location>
</feature>
<accession>A0A6N2RPP6</accession>
<organism evidence="6">
    <name type="scientific">Bacteroides faecis</name>
    <dbReference type="NCBI Taxonomy" id="674529"/>
    <lineage>
        <taxon>Bacteria</taxon>
        <taxon>Pseudomonadati</taxon>
        <taxon>Bacteroidota</taxon>
        <taxon>Bacteroidia</taxon>
        <taxon>Bacteroidales</taxon>
        <taxon>Bacteroidaceae</taxon>
        <taxon>Bacteroides</taxon>
    </lineage>
</organism>
<evidence type="ECO:0000259" key="3">
    <source>
        <dbReference type="Pfam" id="PF16318"/>
    </source>
</evidence>
<dbReference type="PROSITE" id="PS51257">
    <property type="entry name" value="PROKAR_LIPOPROTEIN"/>
    <property type="match status" value="1"/>
</dbReference>
<evidence type="ECO:0000256" key="2">
    <source>
        <dbReference type="SAM" id="SignalP"/>
    </source>
</evidence>
<feature type="compositionally biased region" description="Polar residues" evidence="1">
    <location>
        <begin position="428"/>
        <end position="440"/>
    </location>
</feature>
<dbReference type="RefSeq" id="WP_022301531.1">
    <property type="nucleotide sequence ID" value="NZ_CACRSZ010000008.1"/>
</dbReference>